<reference evidence="1 2" key="1">
    <citation type="submission" date="2015-03" db="EMBL/GenBank/DDBJ databases">
        <authorList>
            <consortium name="Pathogen Informatics"/>
        </authorList>
    </citation>
    <scope>NUCLEOTIDE SEQUENCE [LARGE SCALE GENOMIC DNA]</scope>
    <source>
        <strain evidence="1 2">A1104</strain>
    </source>
</reference>
<protein>
    <submittedName>
        <fullName evidence="1">Uncharacterized protein</fullName>
    </submittedName>
</protein>
<dbReference type="Proteomes" id="UP000041314">
    <property type="component" value="Unassembled WGS sequence"/>
</dbReference>
<evidence type="ECO:0000313" key="1">
    <source>
        <dbReference type="EMBL" id="CNU20431.1"/>
    </source>
</evidence>
<gene>
    <name evidence="1" type="ORF">ERS008198_02178</name>
</gene>
<accession>A0A655CNM6</accession>
<dbReference type="AlphaFoldDB" id="A0A655CNM6"/>
<sequence>MRQLYRFVERAAIFHQIEHRQAIDNNKVVPYPLAYRAYYLNREAHTAGIVAAPFVIAMVSSPREKFINQIAL</sequence>
<name>A0A655CNM6_SALET</name>
<organism evidence="1 2">
    <name type="scientific">Salmonella enterica subsp. enterica serovar Bovismorbificans</name>
    <dbReference type="NCBI Taxonomy" id="58097"/>
    <lineage>
        <taxon>Bacteria</taxon>
        <taxon>Pseudomonadati</taxon>
        <taxon>Pseudomonadota</taxon>
        <taxon>Gammaproteobacteria</taxon>
        <taxon>Enterobacterales</taxon>
        <taxon>Enterobacteriaceae</taxon>
        <taxon>Salmonella</taxon>
    </lineage>
</organism>
<evidence type="ECO:0000313" key="2">
    <source>
        <dbReference type="Proteomes" id="UP000041314"/>
    </source>
</evidence>
<proteinExistence type="predicted"/>
<dbReference type="EMBL" id="CQPA01000014">
    <property type="protein sequence ID" value="CNU20431.1"/>
    <property type="molecule type" value="Genomic_DNA"/>
</dbReference>